<reference evidence="4" key="1">
    <citation type="journal article" date="2019" name="Int. J. Syst. Evol. Microbiol.">
        <title>The Global Catalogue of Microorganisms (GCM) 10K type strain sequencing project: providing services to taxonomists for standard genome sequencing and annotation.</title>
        <authorList>
            <consortium name="The Broad Institute Genomics Platform"/>
            <consortium name="The Broad Institute Genome Sequencing Center for Infectious Disease"/>
            <person name="Wu L."/>
            <person name="Ma J."/>
        </authorList>
    </citation>
    <scope>NUCLEOTIDE SEQUENCE [LARGE SCALE GENOMIC DNA]</scope>
    <source>
        <strain evidence="4">KCTC 52438</strain>
    </source>
</reference>
<comment type="caution">
    <text evidence="3">The sequence shown here is derived from an EMBL/GenBank/DDBJ whole genome shotgun (WGS) entry which is preliminary data.</text>
</comment>
<dbReference type="Proteomes" id="UP001595476">
    <property type="component" value="Unassembled WGS sequence"/>
</dbReference>
<dbReference type="InterPro" id="IPR013099">
    <property type="entry name" value="K_chnl_dom"/>
</dbReference>
<protein>
    <submittedName>
        <fullName evidence="3">Ion channel</fullName>
    </submittedName>
</protein>
<feature type="domain" description="Potassium channel" evidence="2">
    <location>
        <begin position="241"/>
        <end position="327"/>
    </location>
</feature>
<accession>A0ABV7HJP4</accession>
<feature type="transmembrane region" description="Helical" evidence="1">
    <location>
        <begin position="233"/>
        <end position="251"/>
    </location>
</feature>
<keyword evidence="1" id="KW-0472">Membrane</keyword>
<gene>
    <name evidence="3" type="ORF">ACFOEK_11010</name>
</gene>
<keyword evidence="1" id="KW-1133">Transmembrane helix</keyword>
<dbReference type="SUPFAM" id="SSF81324">
    <property type="entry name" value="Voltage-gated potassium channels"/>
    <property type="match status" value="1"/>
</dbReference>
<dbReference type="Pfam" id="PF07885">
    <property type="entry name" value="Ion_trans_2"/>
    <property type="match status" value="1"/>
</dbReference>
<name>A0ABV7HJP4_9GAMM</name>
<dbReference type="InterPro" id="IPR001646">
    <property type="entry name" value="5peptide_repeat"/>
</dbReference>
<dbReference type="SUPFAM" id="SSF141571">
    <property type="entry name" value="Pentapeptide repeat-like"/>
    <property type="match status" value="1"/>
</dbReference>
<evidence type="ECO:0000256" key="1">
    <source>
        <dbReference type="SAM" id="Phobius"/>
    </source>
</evidence>
<dbReference type="RefSeq" id="WP_386720542.1">
    <property type="nucleotide sequence ID" value="NZ_JBHRSZ010000004.1"/>
</dbReference>
<sequence length="328" mass="36943">METERKSCIYRYREGDACGEECHGDSPFCYWHDPVVDKSNDDIKEDLEAWAKSGKSMDGFQLKRVNLANVNLVKRGSKTGYTIRDADLYRADLNHAHLFAVDFSGSSLMKANLSFSNLHCANLEGCNLLGVDISRCRLENIQWGDFSCQEVKAREAFRENEVALAIDHCQEAEEIYRNVRKNCEKQGLFQTAGYFFHREMVVRRYQMPPYSFGRFVSKMVDAFCGYGEKPSRVVIFSMVLILFCAITYYFLGISGASGMVGIDLSASLIDNVLAFGNCLYYSVVTFTTLGYGDYTPVGASKVMAALEAFTGSFTMALFVVVFVKKMTR</sequence>
<dbReference type="Pfam" id="PF00805">
    <property type="entry name" value="Pentapeptide"/>
    <property type="match status" value="1"/>
</dbReference>
<evidence type="ECO:0000313" key="4">
    <source>
        <dbReference type="Proteomes" id="UP001595476"/>
    </source>
</evidence>
<dbReference type="PANTHER" id="PTHR14136">
    <property type="entry name" value="BTB_POZ DOMAIN-CONTAINING PROTEIN KCTD9"/>
    <property type="match status" value="1"/>
</dbReference>
<feature type="transmembrane region" description="Helical" evidence="1">
    <location>
        <begin position="272"/>
        <end position="291"/>
    </location>
</feature>
<keyword evidence="1" id="KW-0812">Transmembrane</keyword>
<dbReference type="Gene3D" id="2.160.20.80">
    <property type="entry name" value="E3 ubiquitin-protein ligase SopA"/>
    <property type="match status" value="1"/>
</dbReference>
<dbReference type="Gene3D" id="1.10.287.70">
    <property type="match status" value="1"/>
</dbReference>
<evidence type="ECO:0000313" key="3">
    <source>
        <dbReference type="EMBL" id="MFC3151557.1"/>
    </source>
</evidence>
<keyword evidence="4" id="KW-1185">Reference proteome</keyword>
<dbReference type="EMBL" id="JBHRSZ010000004">
    <property type="protein sequence ID" value="MFC3151557.1"/>
    <property type="molecule type" value="Genomic_DNA"/>
</dbReference>
<proteinExistence type="predicted"/>
<dbReference type="PANTHER" id="PTHR14136:SF17">
    <property type="entry name" value="BTB_POZ DOMAIN-CONTAINING PROTEIN KCTD9"/>
    <property type="match status" value="1"/>
</dbReference>
<evidence type="ECO:0000259" key="2">
    <source>
        <dbReference type="Pfam" id="PF07885"/>
    </source>
</evidence>
<feature type="transmembrane region" description="Helical" evidence="1">
    <location>
        <begin position="303"/>
        <end position="323"/>
    </location>
</feature>
<organism evidence="3 4">
    <name type="scientific">Litoribrevibacter euphylliae</name>
    <dbReference type="NCBI Taxonomy" id="1834034"/>
    <lineage>
        <taxon>Bacteria</taxon>
        <taxon>Pseudomonadati</taxon>
        <taxon>Pseudomonadota</taxon>
        <taxon>Gammaproteobacteria</taxon>
        <taxon>Oceanospirillales</taxon>
        <taxon>Oceanospirillaceae</taxon>
        <taxon>Litoribrevibacter</taxon>
    </lineage>
</organism>
<dbReference type="InterPro" id="IPR051082">
    <property type="entry name" value="Pentapeptide-BTB/POZ_domain"/>
</dbReference>